<evidence type="ECO:0000259" key="4">
    <source>
        <dbReference type="Pfam" id="PF01370"/>
    </source>
</evidence>
<reference evidence="5 6" key="1">
    <citation type="submission" date="2019-07" db="EMBL/GenBank/DDBJ databases">
        <title>Cryptosporangium phraense sp. nov., isolated from plant litter.</title>
        <authorList>
            <person name="Suriyachadkun C."/>
        </authorList>
    </citation>
    <scope>NUCLEOTIDE SEQUENCE [LARGE SCALE GENOMIC DNA]</scope>
    <source>
        <strain evidence="5 6">A-T 5661</strain>
    </source>
</reference>
<comment type="similarity">
    <text evidence="1">Belongs to the NAD(P)-dependent epimerase/dehydratase family.</text>
</comment>
<name>A0A545APB3_9ACTN</name>
<dbReference type="AlphaFoldDB" id="A0A545APB3"/>
<dbReference type="PANTHER" id="PTHR43103:SF5">
    <property type="entry name" value="4-EPIMERASE, PUTATIVE (AFU_ORTHOLOGUE AFUA_7G00360)-RELATED"/>
    <property type="match status" value="1"/>
</dbReference>
<dbReference type="PANTHER" id="PTHR43103">
    <property type="entry name" value="NUCLEOSIDE-DIPHOSPHATE-SUGAR EPIMERASE"/>
    <property type="match status" value="1"/>
</dbReference>
<gene>
    <name evidence="5" type="ORF">FL583_20185</name>
</gene>
<dbReference type="Pfam" id="PF01370">
    <property type="entry name" value="Epimerase"/>
    <property type="match status" value="1"/>
</dbReference>
<evidence type="ECO:0000256" key="3">
    <source>
        <dbReference type="ARBA" id="ARBA00023027"/>
    </source>
</evidence>
<evidence type="ECO:0000313" key="6">
    <source>
        <dbReference type="Proteomes" id="UP000317982"/>
    </source>
</evidence>
<keyword evidence="6" id="KW-1185">Reference proteome</keyword>
<dbReference type="EMBL" id="VIRS01000014">
    <property type="protein sequence ID" value="TQS43169.1"/>
    <property type="molecule type" value="Genomic_DNA"/>
</dbReference>
<evidence type="ECO:0000256" key="2">
    <source>
        <dbReference type="ARBA" id="ARBA00023002"/>
    </source>
</evidence>
<dbReference type="InterPro" id="IPR001509">
    <property type="entry name" value="Epimerase_deHydtase"/>
</dbReference>
<keyword evidence="2" id="KW-0560">Oxidoreductase</keyword>
<accession>A0A545APB3</accession>
<dbReference type="Gene3D" id="3.40.50.720">
    <property type="entry name" value="NAD(P)-binding Rossmann-like Domain"/>
    <property type="match status" value="1"/>
</dbReference>
<dbReference type="OrthoDB" id="8770295at2"/>
<dbReference type="Proteomes" id="UP000317982">
    <property type="component" value="Unassembled WGS sequence"/>
</dbReference>
<keyword evidence="3" id="KW-0520">NAD</keyword>
<dbReference type="SUPFAM" id="SSF51735">
    <property type="entry name" value="NAD(P)-binding Rossmann-fold domains"/>
    <property type="match status" value="1"/>
</dbReference>
<dbReference type="RefSeq" id="WP_142706254.1">
    <property type="nucleotide sequence ID" value="NZ_VIRS01000014.1"/>
</dbReference>
<comment type="caution">
    <text evidence="5">The sequence shown here is derived from an EMBL/GenBank/DDBJ whole genome shotgun (WGS) entry which is preliminary data.</text>
</comment>
<evidence type="ECO:0000313" key="5">
    <source>
        <dbReference type="EMBL" id="TQS43169.1"/>
    </source>
</evidence>
<feature type="domain" description="NAD-dependent epimerase/dehydratase" evidence="4">
    <location>
        <begin position="5"/>
        <end position="164"/>
    </location>
</feature>
<dbReference type="InterPro" id="IPR036291">
    <property type="entry name" value="NAD(P)-bd_dom_sf"/>
</dbReference>
<protein>
    <submittedName>
        <fullName evidence="5">NAD(P)-dependent oxidoreductase</fullName>
    </submittedName>
</protein>
<dbReference type="InParanoid" id="A0A545APB3"/>
<proteinExistence type="inferred from homology"/>
<organism evidence="5 6">
    <name type="scientific">Cryptosporangium phraense</name>
    <dbReference type="NCBI Taxonomy" id="2593070"/>
    <lineage>
        <taxon>Bacteria</taxon>
        <taxon>Bacillati</taxon>
        <taxon>Actinomycetota</taxon>
        <taxon>Actinomycetes</taxon>
        <taxon>Cryptosporangiales</taxon>
        <taxon>Cryptosporangiaceae</taxon>
        <taxon>Cryptosporangium</taxon>
    </lineage>
</organism>
<evidence type="ECO:0000256" key="1">
    <source>
        <dbReference type="ARBA" id="ARBA00007637"/>
    </source>
</evidence>
<dbReference type="GO" id="GO:0016491">
    <property type="term" value="F:oxidoreductase activity"/>
    <property type="evidence" value="ECO:0007669"/>
    <property type="project" value="UniProtKB-KW"/>
</dbReference>
<sequence length="257" mass="27470">MTEVVLLTGAAGLIGSALRTRMARPGRLLRLFDTATLGAPGPDEQVIQASVTDPAAVTDACAGVDAIVHLAGISGEAPYDEIQAVNVEGTRNVFEGAREHGISRVLLASSNHAVGFARREDEPLPADVPFAPDTWYGWSKTSMESMGQLYHHRFGMDVVALRIGTCRETPPHVRSLATWLSLDDAARLVEASLSTPSPGFRQVWGVSANTRNWWSLAEGFAIGYAPEDDAEAYADQVDGEPTDLVGGPFTTIPLGER</sequence>